<dbReference type="GO" id="GO:0016020">
    <property type="term" value="C:membrane"/>
    <property type="evidence" value="ECO:0007669"/>
    <property type="project" value="UniProtKB-SubCell"/>
</dbReference>
<evidence type="ECO:0000256" key="16">
    <source>
        <dbReference type="ARBA" id="ARBA00066561"/>
    </source>
</evidence>
<dbReference type="InterPro" id="IPR036757">
    <property type="entry name" value="TFR-like_dimer_dom_sf"/>
</dbReference>
<dbReference type="GO" id="GO:0006508">
    <property type="term" value="P:proteolysis"/>
    <property type="evidence" value="ECO:0007669"/>
    <property type="project" value="UniProtKB-KW"/>
</dbReference>
<evidence type="ECO:0000256" key="7">
    <source>
        <dbReference type="ARBA" id="ARBA00022723"/>
    </source>
</evidence>
<evidence type="ECO:0000256" key="12">
    <source>
        <dbReference type="ARBA" id="ARBA00023049"/>
    </source>
</evidence>
<evidence type="ECO:0000259" key="18">
    <source>
        <dbReference type="Pfam" id="PF04389"/>
    </source>
</evidence>
<dbReference type="InterPro" id="IPR007484">
    <property type="entry name" value="Peptidase_M28"/>
</dbReference>
<dbReference type="InParanoid" id="A7RHM4"/>
<keyword evidence="11" id="KW-1133">Transmembrane helix</keyword>
<keyword evidence="12" id="KW-0482">Metalloprotease</keyword>
<feature type="non-terminal residue" evidence="19">
    <location>
        <position position="593"/>
    </location>
</feature>
<keyword evidence="7" id="KW-0479">Metal-binding</keyword>
<evidence type="ECO:0000256" key="4">
    <source>
        <dbReference type="ARBA" id="ARBA00022645"/>
    </source>
</evidence>
<keyword evidence="5" id="KW-0645">Protease</keyword>
<evidence type="ECO:0000256" key="3">
    <source>
        <dbReference type="ARBA" id="ARBA00005634"/>
    </source>
</evidence>
<dbReference type="EC" id="3.4.17.21" evidence="16"/>
<dbReference type="FunFam" id="3.50.30.30:FF:000045">
    <property type="entry name" value="Predicted protein"/>
    <property type="match status" value="1"/>
</dbReference>
<dbReference type="Pfam" id="PF02225">
    <property type="entry name" value="PA"/>
    <property type="match status" value="1"/>
</dbReference>
<dbReference type="Gene3D" id="3.50.30.30">
    <property type="match status" value="1"/>
</dbReference>
<comment type="cofactor">
    <cofactor evidence="1">
        <name>Zn(2+)</name>
        <dbReference type="ChEBI" id="CHEBI:29105"/>
    </cofactor>
</comment>
<dbReference type="Pfam" id="PF04389">
    <property type="entry name" value="Peptidase_M28"/>
    <property type="match status" value="1"/>
</dbReference>
<dbReference type="GO" id="GO:0004180">
    <property type="term" value="F:carboxypeptidase activity"/>
    <property type="evidence" value="ECO:0000318"/>
    <property type="project" value="GO_Central"/>
</dbReference>
<dbReference type="GO" id="GO:0004181">
    <property type="term" value="F:metallocarboxypeptidase activity"/>
    <property type="evidence" value="ECO:0007669"/>
    <property type="project" value="UniProtKB-EC"/>
</dbReference>
<dbReference type="GO" id="GO:0046872">
    <property type="term" value="F:metal ion binding"/>
    <property type="evidence" value="ECO:0007669"/>
    <property type="project" value="UniProtKB-KW"/>
</dbReference>
<dbReference type="FunFam" id="3.40.630.10:FF:000009">
    <property type="entry name" value="N-acetylated-alpha-linked acidic dipeptidase 2"/>
    <property type="match status" value="1"/>
</dbReference>
<protein>
    <recommendedName>
        <fullName evidence="16">glutamate carboxypeptidase II</fullName>
        <ecNumber evidence="16">3.4.17.21</ecNumber>
    </recommendedName>
</protein>
<dbReference type="eggNOG" id="KOG2195">
    <property type="taxonomic scope" value="Eukaryota"/>
</dbReference>
<comment type="similarity">
    <text evidence="3">Belongs to the peptidase M28 family. M28B subfamily.</text>
</comment>
<dbReference type="AlphaFoldDB" id="A7RHM4"/>
<accession>A7RHM4</accession>
<evidence type="ECO:0000256" key="9">
    <source>
        <dbReference type="ARBA" id="ARBA00022833"/>
    </source>
</evidence>
<reference evidence="19 20" key="1">
    <citation type="journal article" date="2007" name="Science">
        <title>Sea anemone genome reveals ancestral eumetazoan gene repertoire and genomic organization.</title>
        <authorList>
            <person name="Putnam N.H."/>
            <person name="Srivastava M."/>
            <person name="Hellsten U."/>
            <person name="Dirks B."/>
            <person name="Chapman J."/>
            <person name="Salamov A."/>
            <person name="Terry A."/>
            <person name="Shapiro H."/>
            <person name="Lindquist E."/>
            <person name="Kapitonov V.V."/>
            <person name="Jurka J."/>
            <person name="Genikhovich G."/>
            <person name="Grigoriev I.V."/>
            <person name="Lucas S.M."/>
            <person name="Steele R.E."/>
            <person name="Finnerty J.R."/>
            <person name="Technau U."/>
            <person name="Martindale M.Q."/>
            <person name="Rokhsar D.S."/>
        </authorList>
    </citation>
    <scope>NUCLEOTIDE SEQUENCE [LARGE SCALE GENOMIC DNA]</scope>
    <source>
        <strain evidence="20">CH2 X CH6</strain>
    </source>
</reference>
<dbReference type="KEGG" id="nve:5521144"/>
<dbReference type="Proteomes" id="UP000001593">
    <property type="component" value="Unassembled WGS sequence"/>
</dbReference>
<dbReference type="HOGENOM" id="CLU_005688_2_1_1"/>
<name>A7RHM4_NEMVE</name>
<organism evidence="19 20">
    <name type="scientific">Nematostella vectensis</name>
    <name type="common">Starlet sea anemone</name>
    <dbReference type="NCBI Taxonomy" id="45351"/>
    <lineage>
        <taxon>Eukaryota</taxon>
        <taxon>Metazoa</taxon>
        <taxon>Cnidaria</taxon>
        <taxon>Anthozoa</taxon>
        <taxon>Hexacorallia</taxon>
        <taxon>Actiniaria</taxon>
        <taxon>Edwardsiidae</taxon>
        <taxon>Nematostella</taxon>
    </lineage>
</organism>
<evidence type="ECO:0000256" key="5">
    <source>
        <dbReference type="ARBA" id="ARBA00022670"/>
    </source>
</evidence>
<sequence length="593" mass="67092">NFRYFTNRPHVTGSQVSRNHTDIFIRLWREYGFEVEVPEYQVLLSYPEEDNPNTVTLFNSATGQVEHNIILKINATEGPASTQQYPYLPYLAYATNGTVQAELVYANKGFESDFDELQRRNISVQGKIVIMRSLFGNVPNAEMHGAAGVILFPDPLDYAPEGHEDRDTYPNTPWMPPDGVQRMSLLPSSGDSLTPLFPAVDGIYQKPMKEAQTTKVPAQTISYADAKVLLSKMTGDLVPESWRGALDVAYRFGASGNTSSNFTIKLSVHNKLAITKIRNVIATIKGSEEPDRYVMIGNHRDGWLFGAADPSSGTATLAEISRVVRELVREGWQPKRTIKLCSWGGEEFGMLGSIEWSEEHDRILKQRAVAYLNTDVAVGGNFILFAQTSPMLANLIFTHTKHVKDPLDSKKSLYDSMLEKMPSRENPKLPYLSGFQFSTDNLPFCLLNGMSTADFSFFFGYKGKFVLYPVYHSQYDNYDWIKRFADPEFKHFTAMTQLLGRMLLDLSDASILPFSVTRFAYSTKKAFQSLEKSSALLQNYGVTLDRLRDAVYTFINISKDFENAIKIRDGQRNPLLLRMINDQLLQIERMFVS</sequence>
<comment type="subcellular location">
    <subcellularLocation>
        <location evidence="2">Membrane</location>
        <topology evidence="2">Single-pass type II membrane protein</topology>
    </subcellularLocation>
</comment>
<evidence type="ECO:0000256" key="13">
    <source>
        <dbReference type="ARBA" id="ARBA00023136"/>
    </source>
</evidence>
<evidence type="ECO:0000313" key="19">
    <source>
        <dbReference type="EMBL" id="EDO48879.1"/>
    </source>
</evidence>
<comment type="catalytic activity">
    <reaction evidence="15">
        <text>Release of an unsubstituted, C-terminal glutamyl residue, typically from Ac-Asp-Glu or folylpoly-gamma-glutamates.</text>
        <dbReference type="EC" id="3.4.17.21"/>
    </reaction>
</comment>
<evidence type="ECO:0000256" key="14">
    <source>
        <dbReference type="ARBA" id="ARBA00023180"/>
    </source>
</evidence>
<evidence type="ECO:0000259" key="17">
    <source>
        <dbReference type="Pfam" id="PF02225"/>
    </source>
</evidence>
<dbReference type="SUPFAM" id="SSF52025">
    <property type="entry name" value="PA domain"/>
    <property type="match status" value="1"/>
</dbReference>
<evidence type="ECO:0000256" key="1">
    <source>
        <dbReference type="ARBA" id="ARBA00001947"/>
    </source>
</evidence>
<dbReference type="PhylomeDB" id="A7RHM4"/>
<feature type="non-terminal residue" evidence="19">
    <location>
        <position position="1"/>
    </location>
</feature>
<dbReference type="InterPro" id="IPR003137">
    <property type="entry name" value="PA_domain"/>
</dbReference>
<dbReference type="PANTHER" id="PTHR10404:SF78">
    <property type="entry name" value="N-ACETYLATED ALPHA-LINKED ACIDIC DIPEPTIDASE 2"/>
    <property type="match status" value="1"/>
</dbReference>
<dbReference type="Gene3D" id="1.20.930.40">
    <property type="entry name" value="Transferrin receptor-like, dimerisation domain"/>
    <property type="match status" value="1"/>
</dbReference>
<evidence type="ECO:0000256" key="11">
    <source>
        <dbReference type="ARBA" id="ARBA00022989"/>
    </source>
</evidence>
<evidence type="ECO:0000256" key="8">
    <source>
        <dbReference type="ARBA" id="ARBA00022801"/>
    </source>
</evidence>
<evidence type="ECO:0000256" key="2">
    <source>
        <dbReference type="ARBA" id="ARBA00004606"/>
    </source>
</evidence>
<dbReference type="InterPro" id="IPR046450">
    <property type="entry name" value="PA_dom_sf"/>
</dbReference>
<keyword evidence="13" id="KW-0472">Membrane</keyword>
<evidence type="ECO:0000256" key="15">
    <source>
        <dbReference type="ARBA" id="ARBA00052003"/>
    </source>
</evidence>
<dbReference type="SUPFAM" id="SSF53187">
    <property type="entry name" value="Zn-dependent exopeptidases"/>
    <property type="match status" value="1"/>
</dbReference>
<dbReference type="CDD" id="cd08022">
    <property type="entry name" value="M28_PSMA_like"/>
    <property type="match status" value="1"/>
</dbReference>
<dbReference type="EMBL" id="DS469511">
    <property type="protein sequence ID" value="EDO48879.1"/>
    <property type="molecule type" value="Genomic_DNA"/>
</dbReference>
<gene>
    <name evidence="19" type="ORF">NEMVEDRAFT_v1g31090</name>
</gene>
<keyword evidence="6" id="KW-0812">Transmembrane</keyword>
<keyword evidence="4" id="KW-0121">Carboxypeptidase</keyword>
<keyword evidence="10" id="KW-0735">Signal-anchor</keyword>
<dbReference type="PANTHER" id="PTHR10404">
    <property type="entry name" value="N-ACETYLATED-ALPHA-LINKED ACIDIC DIPEPTIDASE"/>
    <property type="match status" value="1"/>
</dbReference>
<keyword evidence="20" id="KW-1185">Reference proteome</keyword>
<dbReference type="InterPro" id="IPR039373">
    <property type="entry name" value="Peptidase_M28B"/>
</dbReference>
<evidence type="ECO:0000313" key="20">
    <source>
        <dbReference type="Proteomes" id="UP000001593"/>
    </source>
</evidence>
<evidence type="ECO:0000256" key="10">
    <source>
        <dbReference type="ARBA" id="ARBA00022968"/>
    </source>
</evidence>
<keyword evidence="8" id="KW-0378">Hydrolase</keyword>
<feature type="domain" description="Peptidase M28" evidence="18">
    <location>
        <begin position="279"/>
        <end position="483"/>
    </location>
</feature>
<dbReference type="Gene3D" id="3.40.630.10">
    <property type="entry name" value="Zn peptidases"/>
    <property type="match status" value="1"/>
</dbReference>
<evidence type="ECO:0000256" key="6">
    <source>
        <dbReference type="ARBA" id="ARBA00022692"/>
    </source>
</evidence>
<keyword evidence="9" id="KW-0862">Zinc</keyword>
<dbReference type="OMA" id="YPLHHTA"/>
<dbReference type="OrthoDB" id="5841748at2759"/>
<proteinExistence type="inferred from homology"/>
<keyword evidence="14" id="KW-0325">Glycoprotein</keyword>
<feature type="domain" description="PA" evidence="17">
    <location>
        <begin position="99"/>
        <end position="182"/>
    </location>
</feature>
<dbReference type="SUPFAM" id="SSF47672">
    <property type="entry name" value="Transferrin receptor-like dimerisation domain"/>
    <property type="match status" value="1"/>
</dbReference>